<dbReference type="EMBL" id="BGPR01004028">
    <property type="protein sequence ID" value="GBM95093.1"/>
    <property type="molecule type" value="Genomic_DNA"/>
</dbReference>
<sequence>MIILDSVFFDVKINDLLKLSGPCKSISLKAIFPFMSHKRHYECVDWTRYTWHQDMICEEAPKQFSFASEVVLTSPNLEFSGMPLEFFGSWDCTFFSLYRSKEINRNPHLSYSRLICANITSLVFSITAGLGWVLFLKICRYYFLFFFNRSAGSQ</sequence>
<dbReference type="Proteomes" id="UP000499080">
    <property type="component" value="Unassembled WGS sequence"/>
</dbReference>
<accession>A0A4Y2JXI2</accession>
<protein>
    <submittedName>
        <fullName evidence="2">Uncharacterized protein</fullName>
    </submittedName>
</protein>
<reference evidence="2 3" key="1">
    <citation type="journal article" date="2019" name="Sci. Rep.">
        <title>Orb-weaving spider Araneus ventricosus genome elucidates the spidroin gene catalogue.</title>
        <authorList>
            <person name="Kono N."/>
            <person name="Nakamura H."/>
            <person name="Ohtoshi R."/>
            <person name="Moran D.A.P."/>
            <person name="Shinohara A."/>
            <person name="Yoshida Y."/>
            <person name="Fujiwara M."/>
            <person name="Mori M."/>
            <person name="Tomita M."/>
            <person name="Arakawa K."/>
        </authorList>
    </citation>
    <scope>NUCLEOTIDE SEQUENCE [LARGE SCALE GENOMIC DNA]</scope>
</reference>
<evidence type="ECO:0000313" key="3">
    <source>
        <dbReference type="Proteomes" id="UP000499080"/>
    </source>
</evidence>
<keyword evidence="1" id="KW-0472">Membrane</keyword>
<name>A0A4Y2JXI2_ARAVE</name>
<evidence type="ECO:0000313" key="2">
    <source>
        <dbReference type="EMBL" id="GBM95093.1"/>
    </source>
</evidence>
<dbReference type="AlphaFoldDB" id="A0A4Y2JXI2"/>
<organism evidence="2 3">
    <name type="scientific">Araneus ventricosus</name>
    <name type="common">Orbweaver spider</name>
    <name type="synonym">Epeira ventricosa</name>
    <dbReference type="NCBI Taxonomy" id="182803"/>
    <lineage>
        <taxon>Eukaryota</taxon>
        <taxon>Metazoa</taxon>
        <taxon>Ecdysozoa</taxon>
        <taxon>Arthropoda</taxon>
        <taxon>Chelicerata</taxon>
        <taxon>Arachnida</taxon>
        <taxon>Araneae</taxon>
        <taxon>Araneomorphae</taxon>
        <taxon>Entelegynae</taxon>
        <taxon>Araneoidea</taxon>
        <taxon>Araneidae</taxon>
        <taxon>Araneus</taxon>
    </lineage>
</organism>
<keyword evidence="1" id="KW-0812">Transmembrane</keyword>
<comment type="caution">
    <text evidence="2">The sequence shown here is derived from an EMBL/GenBank/DDBJ whole genome shotgun (WGS) entry which is preliminary data.</text>
</comment>
<proteinExistence type="predicted"/>
<keyword evidence="3" id="KW-1185">Reference proteome</keyword>
<feature type="transmembrane region" description="Helical" evidence="1">
    <location>
        <begin position="114"/>
        <end position="135"/>
    </location>
</feature>
<gene>
    <name evidence="2" type="ORF">AVEN_23813_1</name>
</gene>
<evidence type="ECO:0000256" key="1">
    <source>
        <dbReference type="SAM" id="Phobius"/>
    </source>
</evidence>
<keyword evidence="1" id="KW-1133">Transmembrane helix</keyword>